<dbReference type="InterPro" id="IPR036259">
    <property type="entry name" value="MFS_trans_sf"/>
</dbReference>
<dbReference type="OrthoDB" id="3936150at2759"/>
<protein>
    <submittedName>
        <fullName evidence="7">Similar to Saccharomyces cerevisiae YOR273C TPO4 Polyamine transport protein, recognizes spermine,putrescine, and spermidine</fullName>
    </submittedName>
</protein>
<dbReference type="FunFam" id="1.20.1250.20:FF:000011">
    <property type="entry name" value="MFS multidrug transporter, putative"/>
    <property type="match status" value="1"/>
</dbReference>
<feature type="transmembrane region" description="Helical" evidence="5">
    <location>
        <begin position="501"/>
        <end position="520"/>
    </location>
</feature>
<keyword evidence="8" id="KW-1185">Reference proteome</keyword>
<feature type="domain" description="Major facilitator superfamily (MFS) profile" evidence="6">
    <location>
        <begin position="93"/>
        <end position="525"/>
    </location>
</feature>
<evidence type="ECO:0000256" key="4">
    <source>
        <dbReference type="ARBA" id="ARBA00023136"/>
    </source>
</evidence>
<accession>A0A0J9XCJ3</accession>
<evidence type="ECO:0000256" key="5">
    <source>
        <dbReference type="SAM" id="Phobius"/>
    </source>
</evidence>
<dbReference type="InterPro" id="IPR005829">
    <property type="entry name" value="Sugar_transporter_CS"/>
</dbReference>
<dbReference type="PROSITE" id="PS50850">
    <property type="entry name" value="MFS"/>
    <property type="match status" value="1"/>
</dbReference>
<keyword evidence="3 5" id="KW-1133">Transmembrane helix</keyword>
<dbReference type="GO" id="GO:0042908">
    <property type="term" value="P:xenobiotic transport"/>
    <property type="evidence" value="ECO:0007669"/>
    <property type="project" value="UniProtKB-ARBA"/>
</dbReference>
<feature type="transmembrane region" description="Helical" evidence="5">
    <location>
        <begin position="317"/>
        <end position="336"/>
    </location>
</feature>
<feature type="transmembrane region" description="Helical" evidence="5">
    <location>
        <begin position="438"/>
        <end position="459"/>
    </location>
</feature>
<feature type="transmembrane region" description="Helical" evidence="5">
    <location>
        <begin position="159"/>
        <end position="176"/>
    </location>
</feature>
<evidence type="ECO:0000313" key="8">
    <source>
        <dbReference type="Proteomes" id="UP000242525"/>
    </source>
</evidence>
<dbReference type="PANTHER" id="PTHR23502">
    <property type="entry name" value="MAJOR FACILITATOR SUPERFAMILY"/>
    <property type="match status" value="1"/>
</dbReference>
<dbReference type="InterPro" id="IPR020846">
    <property type="entry name" value="MFS_dom"/>
</dbReference>
<gene>
    <name evidence="7" type="ORF">BN980_GECA08s01110g</name>
</gene>
<dbReference type="GO" id="GO:0000297">
    <property type="term" value="F:spermine transmembrane transporter activity"/>
    <property type="evidence" value="ECO:0007669"/>
    <property type="project" value="TreeGrafter"/>
</dbReference>
<dbReference type="STRING" id="1173061.A0A0J9XCJ3"/>
<dbReference type="CDD" id="cd17323">
    <property type="entry name" value="MFS_Tpo1_MDR_like"/>
    <property type="match status" value="1"/>
</dbReference>
<dbReference type="Pfam" id="PF07690">
    <property type="entry name" value="MFS_1"/>
    <property type="match status" value="1"/>
</dbReference>
<evidence type="ECO:0000256" key="1">
    <source>
        <dbReference type="ARBA" id="ARBA00004141"/>
    </source>
</evidence>
<evidence type="ECO:0000259" key="6">
    <source>
        <dbReference type="PROSITE" id="PS50850"/>
    </source>
</evidence>
<feature type="transmembrane region" description="Helical" evidence="5">
    <location>
        <begin position="91"/>
        <end position="116"/>
    </location>
</feature>
<keyword evidence="4 5" id="KW-0472">Membrane</keyword>
<dbReference type="Proteomes" id="UP000242525">
    <property type="component" value="Unassembled WGS sequence"/>
</dbReference>
<proteinExistence type="predicted"/>
<dbReference type="EMBL" id="CCBN010000008">
    <property type="protein sequence ID" value="CDO54568.1"/>
    <property type="molecule type" value="Genomic_DNA"/>
</dbReference>
<dbReference type="GO" id="GO:0140115">
    <property type="term" value="P:export across plasma membrane"/>
    <property type="evidence" value="ECO:0007669"/>
    <property type="project" value="UniProtKB-ARBA"/>
</dbReference>
<feature type="transmembrane region" description="Helical" evidence="5">
    <location>
        <begin position="466"/>
        <end position="489"/>
    </location>
</feature>
<feature type="transmembrane region" description="Helical" evidence="5">
    <location>
        <begin position="128"/>
        <end position="147"/>
    </location>
</feature>
<dbReference type="Gene3D" id="1.20.1250.20">
    <property type="entry name" value="MFS general substrate transporter like domains"/>
    <property type="match status" value="1"/>
</dbReference>
<reference evidence="7" key="1">
    <citation type="submission" date="2014-03" db="EMBL/GenBank/DDBJ databases">
        <authorList>
            <person name="Casaregola S."/>
        </authorList>
    </citation>
    <scope>NUCLEOTIDE SEQUENCE [LARGE SCALE GENOMIC DNA]</scope>
    <source>
        <strain evidence="7">CLIB 918</strain>
    </source>
</reference>
<feature type="transmembrane region" description="Helical" evidence="5">
    <location>
        <begin position="405"/>
        <end position="426"/>
    </location>
</feature>
<name>A0A0J9XCJ3_GEOCN</name>
<comment type="subcellular location">
    <subcellularLocation>
        <location evidence="1">Membrane</location>
        <topology evidence="1">Multi-pass membrane protein</topology>
    </subcellularLocation>
</comment>
<dbReference type="GO" id="GO:0005886">
    <property type="term" value="C:plasma membrane"/>
    <property type="evidence" value="ECO:0007669"/>
    <property type="project" value="TreeGrafter"/>
</dbReference>
<feature type="transmembrane region" description="Helical" evidence="5">
    <location>
        <begin position="247"/>
        <end position="270"/>
    </location>
</feature>
<dbReference type="AlphaFoldDB" id="A0A0J9XCJ3"/>
<evidence type="ECO:0000256" key="2">
    <source>
        <dbReference type="ARBA" id="ARBA00022692"/>
    </source>
</evidence>
<sequence length="566" mass="62663">MSSSNTTNHSASASIINNEINEFPKNEQDEDLQFITSNTNHHDHDLEKGSIKPKSVREKIRDNEPVMLSDLDWDSPEDPGNPKNWSKPYRWFVTMVAAWMCLVVTFGSSLYTAGIFKIMAKFQVSQTLSLAGLTFYLVGLSLGPILGAPMSEILGRKPVYMISLPLSMLFVMGVGLSKNMGSILVLRFFAGFFASPVMAIAGGSISDIWEVEMTGVAMSSFCLAPFAGPVLGPIIGGFAMVHKDWAWTQWIQLFFSGAILPFVIILPETYKPAIMRKRAKQRGITIEKPKLTPLQMLKLLFVITVARPLEMFVMEPIVIVLSLYTSLVFSILFGFFEAYPVIFRGIYKMDGDITGLTFLGIGVGLLISTAIYIYIDRTIYFPKNADGTRGKRDEKGNIIPSAPEAMLLPAKIGAPLLPIALFWQAWTAKNSVHWMAPIAAGAPFGMSLMLIFYSVLLYFTYSYPPIILASALAANNLARYVLASVFPLFTVQMYQNLGVDWASSLFGFIAIAMMPIPWIFTKYGPYLRKASKFNKQAAAQAAASSTVEDAESIAELELSRTLSYRQ</sequence>
<evidence type="ECO:0000256" key="3">
    <source>
        <dbReference type="ARBA" id="ARBA00022989"/>
    </source>
</evidence>
<dbReference type="GO" id="GO:0015606">
    <property type="term" value="F:spermidine transmembrane transporter activity"/>
    <property type="evidence" value="ECO:0007669"/>
    <property type="project" value="TreeGrafter"/>
</dbReference>
<dbReference type="SUPFAM" id="SSF103473">
    <property type="entry name" value="MFS general substrate transporter"/>
    <property type="match status" value="1"/>
</dbReference>
<feature type="transmembrane region" description="Helical" evidence="5">
    <location>
        <begin position="356"/>
        <end position="375"/>
    </location>
</feature>
<comment type="caution">
    <text evidence="7">The sequence shown here is derived from an EMBL/GenBank/DDBJ whole genome shotgun (WGS) entry which is preliminary data.</text>
</comment>
<evidence type="ECO:0000313" key="7">
    <source>
        <dbReference type="EMBL" id="CDO54568.1"/>
    </source>
</evidence>
<keyword evidence="2 5" id="KW-0812">Transmembrane</keyword>
<feature type="transmembrane region" description="Helical" evidence="5">
    <location>
        <begin position="188"/>
        <end position="209"/>
    </location>
</feature>
<organism evidence="7 8">
    <name type="scientific">Geotrichum candidum</name>
    <name type="common">Oospora lactis</name>
    <name type="synonym">Dipodascus geotrichum</name>
    <dbReference type="NCBI Taxonomy" id="1173061"/>
    <lineage>
        <taxon>Eukaryota</taxon>
        <taxon>Fungi</taxon>
        <taxon>Dikarya</taxon>
        <taxon>Ascomycota</taxon>
        <taxon>Saccharomycotina</taxon>
        <taxon>Dipodascomycetes</taxon>
        <taxon>Dipodascales</taxon>
        <taxon>Dipodascaceae</taxon>
        <taxon>Geotrichum</taxon>
    </lineage>
</organism>
<dbReference type="PANTHER" id="PTHR23502:SF38">
    <property type="entry name" value="POLYAMINE TRANSPORTER 4"/>
    <property type="match status" value="1"/>
</dbReference>
<dbReference type="InterPro" id="IPR011701">
    <property type="entry name" value="MFS"/>
</dbReference>
<dbReference type="PROSITE" id="PS00216">
    <property type="entry name" value="SUGAR_TRANSPORT_1"/>
    <property type="match status" value="1"/>
</dbReference>